<feature type="compositionally biased region" description="Polar residues" evidence="8">
    <location>
        <begin position="543"/>
        <end position="555"/>
    </location>
</feature>
<dbReference type="SUPFAM" id="SSF56601">
    <property type="entry name" value="beta-lactamase/transpeptidase-like"/>
    <property type="match status" value="1"/>
</dbReference>
<dbReference type="GO" id="GO:0006508">
    <property type="term" value="P:proteolysis"/>
    <property type="evidence" value="ECO:0007669"/>
    <property type="project" value="UniProtKB-KW"/>
</dbReference>
<accession>A0A941EHA7</accession>
<feature type="region of interest" description="Disordered" evidence="8">
    <location>
        <begin position="840"/>
        <end position="880"/>
    </location>
</feature>
<evidence type="ECO:0000256" key="7">
    <source>
        <dbReference type="ARBA" id="ARBA00049902"/>
    </source>
</evidence>
<evidence type="ECO:0000256" key="6">
    <source>
        <dbReference type="ARBA" id="ARBA00034000"/>
    </source>
</evidence>
<feature type="region of interest" description="Disordered" evidence="8">
    <location>
        <begin position="95"/>
        <end position="116"/>
    </location>
</feature>
<keyword evidence="4" id="KW-0808">Transferase</keyword>
<dbReference type="SUPFAM" id="SSF53955">
    <property type="entry name" value="Lysozyme-like"/>
    <property type="match status" value="1"/>
</dbReference>
<feature type="transmembrane region" description="Helical" evidence="9">
    <location>
        <begin position="145"/>
        <end position="165"/>
    </location>
</feature>
<dbReference type="Gene3D" id="3.40.710.10">
    <property type="entry name" value="DD-peptidase/beta-lactamase superfamily"/>
    <property type="match status" value="1"/>
</dbReference>
<proteinExistence type="predicted"/>
<dbReference type="Proteomes" id="UP000676325">
    <property type="component" value="Unassembled WGS sequence"/>
</dbReference>
<name>A0A941EHA7_9ACTN</name>
<dbReference type="GO" id="GO:0009252">
    <property type="term" value="P:peptidoglycan biosynthetic process"/>
    <property type="evidence" value="ECO:0007669"/>
    <property type="project" value="TreeGrafter"/>
</dbReference>
<evidence type="ECO:0000256" key="9">
    <source>
        <dbReference type="SAM" id="Phobius"/>
    </source>
</evidence>
<comment type="catalytic activity">
    <reaction evidence="7">
        <text>[GlcNAc-(1-&gt;4)-Mur2Ac(oyl-L-Ala-gamma-D-Glu-L-Lys-D-Ala-D-Ala)](n)-di-trans,octa-cis-undecaprenyl diphosphate + beta-D-GlcNAc-(1-&gt;4)-Mur2Ac(oyl-L-Ala-gamma-D-Glu-L-Lys-D-Ala-D-Ala)-di-trans,octa-cis-undecaprenyl diphosphate = [GlcNAc-(1-&gt;4)-Mur2Ac(oyl-L-Ala-gamma-D-Glu-L-Lys-D-Ala-D-Ala)](n+1)-di-trans,octa-cis-undecaprenyl diphosphate + di-trans,octa-cis-undecaprenyl diphosphate + H(+)</text>
        <dbReference type="Rhea" id="RHEA:23708"/>
        <dbReference type="Rhea" id="RHEA-COMP:9602"/>
        <dbReference type="Rhea" id="RHEA-COMP:9603"/>
        <dbReference type="ChEBI" id="CHEBI:15378"/>
        <dbReference type="ChEBI" id="CHEBI:58405"/>
        <dbReference type="ChEBI" id="CHEBI:60033"/>
        <dbReference type="ChEBI" id="CHEBI:78435"/>
        <dbReference type="EC" id="2.4.99.28"/>
    </reaction>
</comment>
<keyword evidence="9" id="KW-0812">Transmembrane</keyword>
<evidence type="ECO:0000256" key="4">
    <source>
        <dbReference type="ARBA" id="ARBA00022679"/>
    </source>
</evidence>
<evidence type="ECO:0000256" key="5">
    <source>
        <dbReference type="ARBA" id="ARBA00023268"/>
    </source>
</evidence>
<comment type="catalytic activity">
    <reaction evidence="6">
        <text>Preferential cleavage: (Ac)2-L-Lys-D-Ala-|-D-Ala. Also transpeptidation of peptidyl-alanyl moieties that are N-acyl substituents of D-alanine.</text>
        <dbReference type="EC" id="3.4.16.4"/>
    </reaction>
</comment>
<dbReference type="InterPro" id="IPR023346">
    <property type="entry name" value="Lysozyme-like_dom_sf"/>
</dbReference>
<feature type="region of interest" description="Disordered" evidence="8">
    <location>
        <begin position="1"/>
        <end position="81"/>
    </location>
</feature>
<dbReference type="Pfam" id="PF00912">
    <property type="entry name" value="Transgly"/>
    <property type="match status" value="1"/>
</dbReference>
<evidence type="ECO:0000313" key="12">
    <source>
        <dbReference type="Proteomes" id="UP000676325"/>
    </source>
</evidence>
<sequence>NHVGAPHLNPIAAPSPIPAAANPDPAAAHPFGPPPVIQTPQRSRVEERRAARNGAAGRGAGQTRSDRYPESALNGRSTRNGAAALRARLDGRGINLDRVRSRTRSGAGAGGGAGASGPVAKTGYRRYFDYPRTGMRGWRQFLPSLMQVCGGALACFFLLLAFVAYEYESVQIPDPHSATLAQQSSFMYDDGTTTFASEGTSNRSIVDYSAIPMSVQNAVVAQEDKTFWTNPGVSYTGTARALITDLLGGSTQGGSTITQQYVKQAFLTEAQTTSRKIDEIFIALKLAKRYDKQTIMADYLNTSPFGRDTSGIAAGAKAWFGITLAQMNAEPKAQQADQAAFLAAMVNSPTTYSSGWDPSVGAATENADRALALTRWKDTLTNMRLYNYISATDYTWAVAHVPQPLALNQVSGQSMTDVQMKQAALSWLSSYESANPGSGLPTVAQIQQGGYTVVTTFNKTYMQYANQAMTTELLSKENSVDKATLQAGLAAVDPSTGDLVAFYGGSTYENNATVRTEQAGSTFKAFTLATAFSQNWSTDSYISGSSPWPDTTNPTEVAEDQGSPKITNDDGNHGMLTLQQATDASVNTAFIRIEEQVQGGYQAVRATAEKFGLTDADMNTNDQWDSASGCDNVRFTLGICFTDPARMADAYSVFAADGTYHPLTEVLKVVDNTSGQIYQVHQASTTAIDANTAADVTQMFQGVIHNSDGTAHTGYEASGLNLSNIAGKTGTGTMDLTPTTAQAEKAAGYSADACNGACGTGGVWFDGYSSKIAISVGISRWQDITVNGKPEAVQIPVDNIDGSGAAYGAQFPFSIWASFLKQMQGTPFGGDSAFGTASSVGSIMNSPTPGVTPGGAGGKQASPGAFRQPSTAPTRRRHGG</sequence>
<keyword evidence="2" id="KW-0378">Hydrolase</keyword>
<keyword evidence="5" id="KW-0511">Multifunctional enzyme</keyword>
<feature type="domain" description="Glycosyl transferase family 51" evidence="10">
    <location>
        <begin position="199"/>
        <end position="355"/>
    </location>
</feature>
<evidence type="ECO:0000256" key="2">
    <source>
        <dbReference type="ARBA" id="ARBA00022670"/>
    </source>
</evidence>
<dbReference type="Gene3D" id="1.10.3810.10">
    <property type="entry name" value="Biosynthetic peptidoglycan transglycosylase-like"/>
    <property type="match status" value="1"/>
</dbReference>
<dbReference type="PANTHER" id="PTHR32282:SF34">
    <property type="entry name" value="PENICILLIN-BINDING PROTEIN 1A"/>
    <property type="match status" value="1"/>
</dbReference>
<keyword evidence="2" id="KW-0645">Protease</keyword>
<dbReference type="InterPro" id="IPR050396">
    <property type="entry name" value="Glycosyltr_51/Transpeptidase"/>
</dbReference>
<dbReference type="InterPro" id="IPR036950">
    <property type="entry name" value="PBP_transglycosylase"/>
</dbReference>
<reference evidence="11" key="1">
    <citation type="submission" date="2021-04" db="EMBL/GenBank/DDBJ databases">
        <title>Genome based classification of Actinospica acidithermotolerans sp. nov., an actinobacterium isolated from an Indonesian hot spring.</title>
        <authorList>
            <person name="Kusuma A.B."/>
            <person name="Putra K.E."/>
            <person name="Nafisah S."/>
            <person name="Loh J."/>
            <person name="Nouioui I."/>
            <person name="Goodfellow M."/>
        </authorList>
    </citation>
    <scope>NUCLEOTIDE SEQUENCE</scope>
    <source>
        <strain evidence="11">MGRD01-02</strain>
    </source>
</reference>
<keyword evidence="9" id="KW-1133">Transmembrane helix</keyword>
<feature type="compositionally biased region" description="Low complexity" evidence="8">
    <location>
        <begin position="10"/>
        <end position="30"/>
    </location>
</feature>
<dbReference type="EMBL" id="JAGSOH010000136">
    <property type="protein sequence ID" value="MBR7830497.1"/>
    <property type="molecule type" value="Genomic_DNA"/>
</dbReference>
<organism evidence="11 12">
    <name type="scientific">Actinospica acidithermotolerans</name>
    <dbReference type="NCBI Taxonomy" id="2828514"/>
    <lineage>
        <taxon>Bacteria</taxon>
        <taxon>Bacillati</taxon>
        <taxon>Actinomycetota</taxon>
        <taxon>Actinomycetes</taxon>
        <taxon>Catenulisporales</taxon>
        <taxon>Actinospicaceae</taxon>
        <taxon>Actinospica</taxon>
    </lineage>
</organism>
<feature type="non-terminal residue" evidence="11">
    <location>
        <position position="1"/>
    </location>
</feature>
<dbReference type="PANTHER" id="PTHR32282">
    <property type="entry name" value="BINDING PROTEIN TRANSPEPTIDASE, PUTATIVE-RELATED"/>
    <property type="match status" value="1"/>
</dbReference>
<dbReference type="GO" id="GO:0009002">
    <property type="term" value="F:serine-type D-Ala-D-Ala carboxypeptidase activity"/>
    <property type="evidence" value="ECO:0007669"/>
    <property type="project" value="UniProtKB-EC"/>
</dbReference>
<dbReference type="GO" id="GO:0030288">
    <property type="term" value="C:outer membrane-bounded periplasmic space"/>
    <property type="evidence" value="ECO:0007669"/>
    <property type="project" value="TreeGrafter"/>
</dbReference>
<evidence type="ECO:0000256" key="8">
    <source>
        <dbReference type="SAM" id="MobiDB-lite"/>
    </source>
</evidence>
<evidence type="ECO:0000256" key="1">
    <source>
        <dbReference type="ARBA" id="ARBA00022645"/>
    </source>
</evidence>
<evidence type="ECO:0000259" key="10">
    <source>
        <dbReference type="Pfam" id="PF00912"/>
    </source>
</evidence>
<evidence type="ECO:0000256" key="3">
    <source>
        <dbReference type="ARBA" id="ARBA00022676"/>
    </source>
</evidence>
<comment type="caution">
    <text evidence="11">The sequence shown here is derived from an EMBL/GenBank/DDBJ whole genome shotgun (WGS) entry which is preliminary data.</text>
</comment>
<protein>
    <submittedName>
        <fullName evidence="11">Penicillin-binding protein</fullName>
    </submittedName>
</protein>
<keyword evidence="12" id="KW-1185">Reference proteome</keyword>
<dbReference type="InterPro" id="IPR012338">
    <property type="entry name" value="Beta-lactam/transpept-like"/>
</dbReference>
<dbReference type="RefSeq" id="WP_212521623.1">
    <property type="nucleotide sequence ID" value="NZ_JAGSOH010000136.1"/>
</dbReference>
<dbReference type="GO" id="GO:0008955">
    <property type="term" value="F:peptidoglycan glycosyltransferase activity"/>
    <property type="evidence" value="ECO:0007669"/>
    <property type="project" value="UniProtKB-EC"/>
</dbReference>
<keyword evidence="1" id="KW-0121">Carboxypeptidase</keyword>
<gene>
    <name evidence="11" type="ORF">KDK95_29620</name>
</gene>
<dbReference type="InterPro" id="IPR001264">
    <property type="entry name" value="Glyco_trans_51"/>
</dbReference>
<keyword evidence="3" id="KW-0328">Glycosyltransferase</keyword>
<feature type="region of interest" description="Disordered" evidence="8">
    <location>
        <begin position="543"/>
        <end position="572"/>
    </location>
</feature>
<keyword evidence="9" id="KW-0472">Membrane</keyword>
<evidence type="ECO:0000313" key="11">
    <source>
        <dbReference type="EMBL" id="MBR7830497.1"/>
    </source>
</evidence>
<dbReference type="AlphaFoldDB" id="A0A941EHA7"/>